<dbReference type="PANTHER" id="PTHR43316">
    <property type="entry name" value="HYDROLASE, HALOACID DELAHOGENASE-RELATED"/>
    <property type="match status" value="1"/>
</dbReference>
<dbReference type="SFLD" id="SFLDS00003">
    <property type="entry name" value="Haloacid_Dehalogenase"/>
    <property type="match status" value="1"/>
</dbReference>
<dbReference type="Gene3D" id="1.10.150.240">
    <property type="entry name" value="Putative phosphatase, domain 2"/>
    <property type="match status" value="1"/>
</dbReference>
<proteinExistence type="inferred from homology"/>
<evidence type="ECO:0000256" key="1">
    <source>
        <dbReference type="ARBA" id="ARBA00008106"/>
    </source>
</evidence>
<gene>
    <name evidence="3" type="ORF">ACFQL9_14860</name>
</gene>
<evidence type="ECO:0000313" key="3">
    <source>
        <dbReference type="EMBL" id="MFC7070927.1"/>
    </source>
</evidence>
<dbReference type="Gene3D" id="3.40.50.1000">
    <property type="entry name" value="HAD superfamily/HAD-like"/>
    <property type="match status" value="1"/>
</dbReference>
<evidence type="ECO:0000256" key="2">
    <source>
        <dbReference type="ARBA" id="ARBA00022801"/>
    </source>
</evidence>
<keyword evidence="4" id="KW-1185">Reference proteome</keyword>
<protein>
    <submittedName>
        <fullName evidence="3">Haloacid dehalogenase type II</fullName>
    </submittedName>
</protein>
<dbReference type="InterPro" id="IPR051540">
    <property type="entry name" value="S-2-haloacid_dehalogenase"/>
</dbReference>
<dbReference type="AlphaFoldDB" id="A0ABD5WCA9"/>
<dbReference type="InterPro" id="IPR006328">
    <property type="entry name" value="2-HAD"/>
</dbReference>
<dbReference type="InterPro" id="IPR023198">
    <property type="entry name" value="PGP-like_dom2"/>
</dbReference>
<dbReference type="SFLD" id="SFLDF00045">
    <property type="entry name" value="2-haloacid_dehalogenase"/>
    <property type="match status" value="1"/>
</dbReference>
<dbReference type="InterPro" id="IPR006439">
    <property type="entry name" value="HAD-SF_hydro_IA"/>
</dbReference>
<dbReference type="InterPro" id="IPR036412">
    <property type="entry name" value="HAD-like_sf"/>
</dbReference>
<dbReference type="PANTHER" id="PTHR43316:SF3">
    <property type="entry name" value="HALOACID DEHALOGENASE, TYPE II (AFU_ORTHOLOGUE AFUA_2G07750)-RELATED"/>
    <property type="match status" value="1"/>
</dbReference>
<keyword evidence="2" id="KW-0378">Hydrolase</keyword>
<dbReference type="GO" id="GO:0016787">
    <property type="term" value="F:hydrolase activity"/>
    <property type="evidence" value="ECO:0007669"/>
    <property type="project" value="UniProtKB-KW"/>
</dbReference>
<dbReference type="SFLD" id="SFLDG01129">
    <property type="entry name" value="C1.5:_HAD__Beta-PGM__Phosphata"/>
    <property type="match status" value="1"/>
</dbReference>
<accession>A0ABD5WCA9</accession>
<dbReference type="SUPFAM" id="SSF56784">
    <property type="entry name" value="HAD-like"/>
    <property type="match status" value="1"/>
</dbReference>
<dbReference type="SFLD" id="SFLDG01135">
    <property type="entry name" value="C1.5.6:_HAD__Beta-PGM__Phospha"/>
    <property type="match status" value="1"/>
</dbReference>
<dbReference type="GeneID" id="81124521"/>
<dbReference type="RefSeq" id="WP_284032651.1">
    <property type="nucleotide sequence ID" value="NZ_CP126154.1"/>
</dbReference>
<dbReference type="NCBIfam" id="TIGR01493">
    <property type="entry name" value="HAD-SF-IA-v2"/>
    <property type="match status" value="1"/>
</dbReference>
<dbReference type="PRINTS" id="PR00413">
    <property type="entry name" value="HADHALOGNASE"/>
</dbReference>
<dbReference type="Proteomes" id="UP001596461">
    <property type="component" value="Unassembled WGS sequence"/>
</dbReference>
<dbReference type="InterPro" id="IPR023214">
    <property type="entry name" value="HAD_sf"/>
</dbReference>
<dbReference type="Pfam" id="PF00702">
    <property type="entry name" value="Hydrolase"/>
    <property type="match status" value="1"/>
</dbReference>
<organism evidence="3 4">
    <name type="scientific">Halobaculum lipolyticum</name>
    <dbReference type="NCBI Taxonomy" id="3032001"/>
    <lineage>
        <taxon>Archaea</taxon>
        <taxon>Methanobacteriati</taxon>
        <taxon>Methanobacteriota</taxon>
        <taxon>Stenosarchaea group</taxon>
        <taxon>Halobacteria</taxon>
        <taxon>Halobacteriales</taxon>
        <taxon>Haloferacaceae</taxon>
        <taxon>Halobaculum</taxon>
    </lineage>
</organism>
<evidence type="ECO:0000313" key="4">
    <source>
        <dbReference type="Proteomes" id="UP001596461"/>
    </source>
</evidence>
<comment type="caution">
    <text evidence="3">The sequence shown here is derived from an EMBL/GenBank/DDBJ whole genome shotgun (WGS) entry which is preliminary data.</text>
</comment>
<reference evidence="3 4" key="1">
    <citation type="journal article" date="2019" name="Int. J. Syst. Evol. Microbiol.">
        <title>The Global Catalogue of Microorganisms (GCM) 10K type strain sequencing project: providing services to taxonomists for standard genome sequencing and annotation.</title>
        <authorList>
            <consortium name="The Broad Institute Genomics Platform"/>
            <consortium name="The Broad Institute Genome Sequencing Center for Infectious Disease"/>
            <person name="Wu L."/>
            <person name="Ma J."/>
        </authorList>
    </citation>
    <scope>NUCLEOTIDE SEQUENCE [LARGE SCALE GENOMIC DNA]</scope>
    <source>
        <strain evidence="3 4">DT31</strain>
    </source>
</reference>
<name>A0ABD5WCA9_9EURY</name>
<sequence>MADTETLCFDMYGTLCDTSSVTGALAAELDASDALVSRIDETWRAKQLQYSYQSALMEAYQPFWDVTADALDYALAQWGVAADDATREAILASYEHLDPYPDAVDTLTRLSEAGHTVTVLSNGNPGMLETLAENAGLAPHLDDVISADEVSTFKPNPAVYENAAARTDTPIADCRLVSGNAWDVAGAGNAGMATAWVDRANDPFERIGVEPSLTVDGLAGVADELA</sequence>
<dbReference type="CDD" id="cd02588">
    <property type="entry name" value="HAD_L2-DEX"/>
    <property type="match status" value="1"/>
</dbReference>
<dbReference type="EMBL" id="JBHTAH010000015">
    <property type="protein sequence ID" value="MFC7070927.1"/>
    <property type="molecule type" value="Genomic_DNA"/>
</dbReference>
<comment type="similarity">
    <text evidence="1">Belongs to the HAD-like hydrolase superfamily. S-2-haloalkanoic acid dehalogenase family.</text>
</comment>
<dbReference type="NCBIfam" id="TIGR01428">
    <property type="entry name" value="HAD_type_II"/>
    <property type="match status" value="1"/>
</dbReference>